<keyword evidence="7 15" id="KW-0812">Transmembrane</keyword>
<dbReference type="AlphaFoldDB" id="A0A1E7ZG66"/>
<evidence type="ECO:0000256" key="4">
    <source>
        <dbReference type="ARBA" id="ARBA00022475"/>
    </source>
</evidence>
<proteinExistence type="predicted"/>
<comment type="subcellular location">
    <subcellularLocation>
        <location evidence="2">Cell membrane</location>
        <topology evidence="2">Multi-pass membrane protein</topology>
    </subcellularLocation>
</comment>
<evidence type="ECO:0000313" key="18">
    <source>
        <dbReference type="Proteomes" id="UP000175691"/>
    </source>
</evidence>
<dbReference type="InterPro" id="IPR005467">
    <property type="entry name" value="His_kinase_dom"/>
</dbReference>
<dbReference type="STRING" id="1656094.BFC18_02900"/>
<dbReference type="InterPro" id="IPR003594">
    <property type="entry name" value="HATPase_dom"/>
</dbReference>
<dbReference type="Proteomes" id="UP000175691">
    <property type="component" value="Unassembled WGS sequence"/>
</dbReference>
<dbReference type="InterPro" id="IPR036890">
    <property type="entry name" value="HATPase_C_sf"/>
</dbReference>
<name>A0A1E7ZG66_9ALTE</name>
<dbReference type="InterPro" id="IPR033479">
    <property type="entry name" value="dCache_1"/>
</dbReference>
<evidence type="ECO:0000256" key="3">
    <source>
        <dbReference type="ARBA" id="ARBA00012438"/>
    </source>
</evidence>
<comment type="caution">
    <text evidence="17">The sequence shown here is derived from an EMBL/GenBank/DDBJ whole genome shotgun (WGS) entry which is preliminary data.</text>
</comment>
<dbReference type="SUPFAM" id="SSF103190">
    <property type="entry name" value="Sensory domain-like"/>
    <property type="match status" value="1"/>
</dbReference>
<keyword evidence="4" id="KW-1003">Cell membrane</keyword>
<keyword evidence="5" id="KW-0597">Phosphoprotein</keyword>
<evidence type="ECO:0000256" key="6">
    <source>
        <dbReference type="ARBA" id="ARBA00022679"/>
    </source>
</evidence>
<keyword evidence="14" id="KW-0175">Coiled coil</keyword>
<evidence type="ECO:0000256" key="13">
    <source>
        <dbReference type="ARBA" id="ARBA00023136"/>
    </source>
</evidence>
<dbReference type="Gene3D" id="1.10.287.130">
    <property type="match status" value="1"/>
</dbReference>
<keyword evidence="10" id="KW-0067">ATP-binding</keyword>
<dbReference type="InterPro" id="IPR029151">
    <property type="entry name" value="Sensor-like_sf"/>
</dbReference>
<dbReference type="PANTHER" id="PTHR43065">
    <property type="entry name" value="SENSOR HISTIDINE KINASE"/>
    <property type="match status" value="1"/>
</dbReference>
<evidence type="ECO:0000256" key="15">
    <source>
        <dbReference type="SAM" id="Phobius"/>
    </source>
</evidence>
<dbReference type="Pfam" id="PF02518">
    <property type="entry name" value="HATPase_c"/>
    <property type="match status" value="1"/>
</dbReference>
<dbReference type="Gene3D" id="3.30.565.10">
    <property type="entry name" value="Histidine kinase-like ATPase, C-terminal domain"/>
    <property type="match status" value="1"/>
</dbReference>
<dbReference type="EMBL" id="MDHN01000004">
    <property type="protein sequence ID" value="OFC72518.1"/>
    <property type="molecule type" value="Genomic_DNA"/>
</dbReference>
<dbReference type="GO" id="GO:0000155">
    <property type="term" value="F:phosphorelay sensor kinase activity"/>
    <property type="evidence" value="ECO:0007669"/>
    <property type="project" value="InterPro"/>
</dbReference>
<keyword evidence="12" id="KW-0902">Two-component regulatory system</keyword>
<dbReference type="InterPro" id="IPR004358">
    <property type="entry name" value="Sig_transdc_His_kin-like_C"/>
</dbReference>
<dbReference type="CDD" id="cd00082">
    <property type="entry name" value="HisKA"/>
    <property type="match status" value="1"/>
</dbReference>
<keyword evidence="13 15" id="KW-0472">Membrane</keyword>
<organism evidence="17 18">
    <name type="scientific">Alteromonas confluentis</name>
    <dbReference type="NCBI Taxonomy" id="1656094"/>
    <lineage>
        <taxon>Bacteria</taxon>
        <taxon>Pseudomonadati</taxon>
        <taxon>Pseudomonadota</taxon>
        <taxon>Gammaproteobacteria</taxon>
        <taxon>Alteromonadales</taxon>
        <taxon>Alteromonadaceae</taxon>
        <taxon>Alteromonas/Salinimonas group</taxon>
        <taxon>Alteromonas</taxon>
    </lineage>
</organism>
<keyword evidence="18" id="KW-1185">Reference proteome</keyword>
<keyword evidence="8" id="KW-0547">Nucleotide-binding</keyword>
<dbReference type="SUPFAM" id="SSF55874">
    <property type="entry name" value="ATPase domain of HSP90 chaperone/DNA topoisomerase II/histidine kinase"/>
    <property type="match status" value="1"/>
</dbReference>
<feature type="coiled-coil region" evidence="14">
    <location>
        <begin position="335"/>
        <end position="373"/>
    </location>
</feature>
<dbReference type="PRINTS" id="PR00344">
    <property type="entry name" value="BCTRLSENSOR"/>
</dbReference>
<evidence type="ECO:0000256" key="8">
    <source>
        <dbReference type="ARBA" id="ARBA00022741"/>
    </source>
</evidence>
<dbReference type="InterPro" id="IPR036097">
    <property type="entry name" value="HisK_dim/P_sf"/>
</dbReference>
<evidence type="ECO:0000256" key="12">
    <source>
        <dbReference type="ARBA" id="ARBA00023012"/>
    </source>
</evidence>
<evidence type="ECO:0000259" key="16">
    <source>
        <dbReference type="PROSITE" id="PS50109"/>
    </source>
</evidence>
<gene>
    <name evidence="17" type="ORF">BFC18_02900</name>
</gene>
<dbReference type="PANTHER" id="PTHR43065:SF46">
    <property type="entry name" value="C4-DICARBOXYLATE TRANSPORT SENSOR PROTEIN DCTB"/>
    <property type="match status" value="1"/>
</dbReference>
<keyword evidence="11 15" id="KW-1133">Transmembrane helix</keyword>
<dbReference type="SMART" id="SM00388">
    <property type="entry name" value="HisKA"/>
    <property type="match status" value="1"/>
</dbReference>
<evidence type="ECO:0000256" key="7">
    <source>
        <dbReference type="ARBA" id="ARBA00022692"/>
    </source>
</evidence>
<dbReference type="GO" id="GO:0005886">
    <property type="term" value="C:plasma membrane"/>
    <property type="evidence" value="ECO:0007669"/>
    <property type="project" value="UniProtKB-SubCell"/>
</dbReference>
<dbReference type="SMART" id="SM00387">
    <property type="entry name" value="HATPase_c"/>
    <property type="match status" value="1"/>
</dbReference>
<evidence type="ECO:0000313" key="17">
    <source>
        <dbReference type="EMBL" id="OFC72518.1"/>
    </source>
</evidence>
<dbReference type="RefSeq" id="WP_070123432.1">
    <property type="nucleotide sequence ID" value="NZ_MDHN01000004.1"/>
</dbReference>
<dbReference type="GO" id="GO:0005524">
    <property type="term" value="F:ATP binding"/>
    <property type="evidence" value="ECO:0007669"/>
    <property type="project" value="UniProtKB-KW"/>
</dbReference>
<evidence type="ECO:0000256" key="14">
    <source>
        <dbReference type="SAM" id="Coils"/>
    </source>
</evidence>
<evidence type="ECO:0000256" key="10">
    <source>
        <dbReference type="ARBA" id="ARBA00022840"/>
    </source>
</evidence>
<evidence type="ECO:0000256" key="1">
    <source>
        <dbReference type="ARBA" id="ARBA00000085"/>
    </source>
</evidence>
<reference evidence="17 18" key="1">
    <citation type="submission" date="2016-08" db="EMBL/GenBank/DDBJ databases">
        <authorList>
            <person name="Seilhamer J.J."/>
        </authorList>
    </citation>
    <scope>NUCLEOTIDE SEQUENCE [LARGE SCALE GENOMIC DNA]</scope>
    <source>
        <strain evidence="17 18">KCTC 42603</strain>
    </source>
</reference>
<sequence>MKLTHRDIEALLVANINRRNLIIMGVVALSLALSGFWLYSAERQRDLLNTQTNRIQREVYLWSSHFQGLPQVIGQYPIVRELLTAPDQKKQDAANFFLLQLTDTLGVNFAYVFDENGTVLAASNFYNELNFIDDDYSFRPYVLSAIKGDNGSFMAVGIKTRKRGFYFSAPVRENGNIIGGVALKVNIDFLSTIQVEKTTDLLFLDEKNIVFYSGSGRFEEKGLSRLSDEDITQLDYEQRFNDKPIEVIRNQPVLNTGLSESMLLKSGKTQAYYSGYKLPIPGLSWSVMSISDYKYRILFVAQMTGLTMLTYFAIAAFLMVYRGRRRHHQEIAALNNSLEIRVQQLAANLTRKNEELELSLDHYKRTQTELENTQSELIQTAKLAVLGEMAAGINHELNQPLQALIAYSQNGKKFIERDKIELAEKNLEEIANIAATMAETVAKFKIFSRRAKPDSRKAFIGEILDNVSAIIMPQIQKQQIDYQIDNQATDQVINCEPVMIGQVLVNLISNAAQALEDTPDARIDVNISDCDEWMLITVTDNGPGMDSDVMANLFEPFFTTKEKGLGLGLTISRRIVESQNGTLTVKAVEPNGTAFTITLLKELHGDNT</sequence>
<evidence type="ECO:0000256" key="5">
    <source>
        <dbReference type="ARBA" id="ARBA00022553"/>
    </source>
</evidence>
<dbReference type="Pfam" id="PF02743">
    <property type="entry name" value="dCache_1"/>
    <property type="match status" value="1"/>
</dbReference>
<keyword evidence="6" id="KW-0808">Transferase</keyword>
<dbReference type="EC" id="2.7.13.3" evidence="3"/>
<evidence type="ECO:0000256" key="9">
    <source>
        <dbReference type="ARBA" id="ARBA00022777"/>
    </source>
</evidence>
<comment type="catalytic activity">
    <reaction evidence="1">
        <text>ATP + protein L-histidine = ADP + protein N-phospho-L-histidine.</text>
        <dbReference type="EC" id="2.7.13.3"/>
    </reaction>
</comment>
<feature type="transmembrane region" description="Helical" evidence="15">
    <location>
        <begin position="297"/>
        <end position="321"/>
    </location>
</feature>
<evidence type="ECO:0000256" key="11">
    <source>
        <dbReference type="ARBA" id="ARBA00022989"/>
    </source>
</evidence>
<feature type="domain" description="Histidine kinase" evidence="16">
    <location>
        <begin position="392"/>
        <end position="603"/>
    </location>
</feature>
<keyword evidence="9" id="KW-0418">Kinase</keyword>
<dbReference type="PIRSF" id="PIRSF036431">
    <property type="entry name" value="STHK_DctB"/>
    <property type="match status" value="1"/>
</dbReference>
<dbReference type="InterPro" id="IPR017055">
    <property type="entry name" value="Sig_transdc_His_kinase_DctB"/>
</dbReference>
<accession>A0A1E7ZG66</accession>
<dbReference type="OrthoDB" id="7052769at2"/>
<feature type="transmembrane region" description="Helical" evidence="15">
    <location>
        <begin position="21"/>
        <end position="39"/>
    </location>
</feature>
<protein>
    <recommendedName>
        <fullName evidence="3">histidine kinase</fullName>
        <ecNumber evidence="3">2.7.13.3</ecNumber>
    </recommendedName>
</protein>
<dbReference type="InterPro" id="IPR003661">
    <property type="entry name" value="HisK_dim/P_dom"/>
</dbReference>
<dbReference type="Gene3D" id="3.30.450.20">
    <property type="entry name" value="PAS domain"/>
    <property type="match status" value="2"/>
</dbReference>
<dbReference type="PROSITE" id="PS50109">
    <property type="entry name" value="HIS_KIN"/>
    <property type="match status" value="1"/>
</dbReference>
<dbReference type="SUPFAM" id="SSF47384">
    <property type="entry name" value="Homodimeric domain of signal transducing histidine kinase"/>
    <property type="match status" value="1"/>
</dbReference>
<evidence type="ECO:0000256" key="2">
    <source>
        <dbReference type="ARBA" id="ARBA00004651"/>
    </source>
</evidence>